<comment type="caution">
    <text evidence="2">The sequence shown here is derived from an EMBL/GenBank/DDBJ whole genome shotgun (WGS) entry which is preliminary data.</text>
</comment>
<dbReference type="Proteomes" id="UP000823388">
    <property type="component" value="Chromosome 5N"/>
</dbReference>
<feature type="region of interest" description="Disordered" evidence="1">
    <location>
        <begin position="75"/>
        <end position="161"/>
    </location>
</feature>
<name>A0A8T0RW94_PANVG</name>
<sequence length="161" mass="17144">MAHVAHTSARPHAPPCAVPLRQPSSRAVAEPIGRARRRRSVSPLRPRGGRREEGTAAMACLHARPYHRDTIARRLLEQSEGAGAAAGRPRCPPSPPCAGCSSPAPCSSSCRHHQPANPSPLRLPGPNGRGALVDAVAGQQDDDHDMTMAMDVDRSHDQSNR</sequence>
<accession>A0A8T0RW94</accession>
<reference evidence="2" key="1">
    <citation type="submission" date="2020-05" db="EMBL/GenBank/DDBJ databases">
        <title>WGS assembly of Panicum virgatum.</title>
        <authorList>
            <person name="Lovell J.T."/>
            <person name="Jenkins J."/>
            <person name="Shu S."/>
            <person name="Juenger T.E."/>
            <person name="Schmutz J."/>
        </authorList>
    </citation>
    <scope>NUCLEOTIDE SEQUENCE</scope>
    <source>
        <strain evidence="2">AP13</strain>
    </source>
</reference>
<organism evidence="2 3">
    <name type="scientific">Panicum virgatum</name>
    <name type="common">Blackwell switchgrass</name>
    <dbReference type="NCBI Taxonomy" id="38727"/>
    <lineage>
        <taxon>Eukaryota</taxon>
        <taxon>Viridiplantae</taxon>
        <taxon>Streptophyta</taxon>
        <taxon>Embryophyta</taxon>
        <taxon>Tracheophyta</taxon>
        <taxon>Spermatophyta</taxon>
        <taxon>Magnoliopsida</taxon>
        <taxon>Liliopsida</taxon>
        <taxon>Poales</taxon>
        <taxon>Poaceae</taxon>
        <taxon>PACMAD clade</taxon>
        <taxon>Panicoideae</taxon>
        <taxon>Panicodae</taxon>
        <taxon>Paniceae</taxon>
        <taxon>Panicinae</taxon>
        <taxon>Panicum</taxon>
        <taxon>Panicum sect. Hiantes</taxon>
    </lineage>
</organism>
<dbReference type="AlphaFoldDB" id="A0A8T0RW94"/>
<proteinExistence type="predicted"/>
<evidence type="ECO:0000313" key="3">
    <source>
        <dbReference type="Proteomes" id="UP000823388"/>
    </source>
</evidence>
<feature type="region of interest" description="Disordered" evidence="1">
    <location>
        <begin position="1"/>
        <end position="57"/>
    </location>
</feature>
<dbReference type="EMBL" id="CM029046">
    <property type="protein sequence ID" value="KAG2588793.1"/>
    <property type="molecule type" value="Genomic_DNA"/>
</dbReference>
<feature type="compositionally biased region" description="Low complexity" evidence="1">
    <location>
        <begin position="97"/>
        <end position="109"/>
    </location>
</feature>
<feature type="compositionally biased region" description="Basic and acidic residues" evidence="1">
    <location>
        <begin position="151"/>
        <end position="161"/>
    </location>
</feature>
<protein>
    <submittedName>
        <fullName evidence="2">Uncharacterized protein</fullName>
    </submittedName>
</protein>
<keyword evidence="3" id="KW-1185">Reference proteome</keyword>
<evidence type="ECO:0000256" key="1">
    <source>
        <dbReference type="SAM" id="MobiDB-lite"/>
    </source>
</evidence>
<evidence type="ECO:0000313" key="2">
    <source>
        <dbReference type="EMBL" id="KAG2588793.1"/>
    </source>
</evidence>
<gene>
    <name evidence="2" type="ORF">PVAP13_5NG252781</name>
</gene>